<feature type="transmembrane region" description="Helical" evidence="7">
    <location>
        <begin position="50"/>
        <end position="73"/>
    </location>
</feature>
<dbReference type="Gene3D" id="3.30.1490.480">
    <property type="entry name" value="Endolytic murein transglycosylase"/>
    <property type="match status" value="1"/>
</dbReference>
<evidence type="ECO:0000256" key="7">
    <source>
        <dbReference type="HAMAP-Rule" id="MF_02065"/>
    </source>
</evidence>
<feature type="region of interest" description="Disordered" evidence="8">
    <location>
        <begin position="19"/>
        <end position="42"/>
    </location>
</feature>
<evidence type="ECO:0000313" key="9">
    <source>
        <dbReference type="EMBL" id="KJY49542.1"/>
    </source>
</evidence>
<evidence type="ECO:0000256" key="1">
    <source>
        <dbReference type="ARBA" id="ARBA00022475"/>
    </source>
</evidence>
<dbReference type="OrthoDB" id="9814591at2"/>
<evidence type="ECO:0000256" key="5">
    <source>
        <dbReference type="ARBA" id="ARBA00023239"/>
    </source>
</evidence>
<evidence type="ECO:0000256" key="2">
    <source>
        <dbReference type="ARBA" id="ARBA00022692"/>
    </source>
</evidence>
<organism evidence="9 10">
    <name type="scientific">Bifidobacterium asteroides</name>
    <dbReference type="NCBI Taxonomy" id="1684"/>
    <lineage>
        <taxon>Bacteria</taxon>
        <taxon>Bacillati</taxon>
        <taxon>Actinomycetota</taxon>
        <taxon>Actinomycetes</taxon>
        <taxon>Bifidobacteriales</taxon>
        <taxon>Bifidobacteriaceae</taxon>
        <taxon>Bifidobacterium</taxon>
    </lineage>
</organism>
<evidence type="ECO:0000313" key="10">
    <source>
        <dbReference type="Proteomes" id="UP000033648"/>
    </source>
</evidence>
<keyword evidence="5 7" id="KW-0456">Lyase</keyword>
<dbReference type="GO" id="GO:0008932">
    <property type="term" value="F:lytic endotransglycosylase activity"/>
    <property type="evidence" value="ECO:0007669"/>
    <property type="project" value="UniProtKB-UniRule"/>
</dbReference>
<evidence type="ECO:0000256" key="3">
    <source>
        <dbReference type="ARBA" id="ARBA00022989"/>
    </source>
</evidence>
<proteinExistence type="inferred from homology"/>
<dbReference type="EC" id="4.2.2.29" evidence="7"/>
<comment type="caution">
    <text evidence="9">The sequence shown here is derived from an EMBL/GenBank/DDBJ whole genome shotgun (WGS) entry which is preliminary data.</text>
</comment>
<reference evidence="9 10" key="1">
    <citation type="submission" date="2014-12" db="EMBL/GenBank/DDBJ databases">
        <title>Comparative genomics of the lactic acid bacteria isolated from the honey bee gut.</title>
        <authorList>
            <person name="Ellegaard K.M."/>
            <person name="Tamarit D."/>
            <person name="Javelind E."/>
            <person name="Olofsson T."/>
            <person name="Andersson S.G."/>
            <person name="Vasquez A."/>
        </authorList>
    </citation>
    <scope>NUCLEOTIDE SEQUENCE [LARGE SCALE GENOMIC DNA]</scope>
    <source>
        <strain evidence="9 10">Bin2</strain>
    </source>
</reference>
<dbReference type="GO" id="GO:0009252">
    <property type="term" value="P:peptidoglycan biosynthetic process"/>
    <property type="evidence" value="ECO:0007669"/>
    <property type="project" value="UniProtKB-UniRule"/>
</dbReference>
<keyword evidence="1 7" id="KW-1003">Cell membrane</keyword>
<dbReference type="InterPro" id="IPR003770">
    <property type="entry name" value="MLTG-like"/>
</dbReference>
<feature type="site" description="Important for catalytic activity" evidence="7">
    <location>
        <position position="272"/>
    </location>
</feature>
<gene>
    <name evidence="7" type="primary">mltG</name>
    <name evidence="9" type="ORF">JF69_08420</name>
</gene>
<protein>
    <recommendedName>
        <fullName evidence="7">Endolytic murein transglycosylase</fullName>
        <ecNumber evidence="7">4.2.2.29</ecNumber>
    </recommendedName>
    <alternativeName>
        <fullName evidence="7">Peptidoglycan lytic transglycosylase</fullName>
    </alternativeName>
    <alternativeName>
        <fullName evidence="7">Peptidoglycan polymerization terminase</fullName>
    </alternativeName>
</protein>
<dbReference type="Pfam" id="PF02618">
    <property type="entry name" value="YceG"/>
    <property type="match status" value="1"/>
</dbReference>
<sequence length="398" mass="43474">MADDMQEFFQDKVQWVADGQAPVSAMPPRPPRSRREMRRRRERRKRRQRIIVLLIALAVVVAASCVVILVGGLRHGTPRIVATKEVAPDYPGPGGAPVEFTIESGQGADQVGANLVKAGVVKSTEAFLHAITSAQSESRLVPGTFDLRLRMKASDVVTILTDRNKAGGFLQVRAGERVRDVIARAAQLSGVPQGEFDALVQAKGEGILPQEAQGDFEGWLQPGEYDVRKAGSAKAILTNLVSKRIEHLDQLGVPGGQDRQTILNTASITEAEVNKSEYYGKVARVIDNRLAKGMPLGMDSTVAYSNNVSALKLTDAMLQNAGDPYNTRVHQGLPPGPIGSPGDEAIQAAMHPESGNWLYFVTVNLDTGETRFSDNQDQFNRDVKEYKAWESRHNEQND</sequence>
<dbReference type="GO" id="GO:0005886">
    <property type="term" value="C:plasma membrane"/>
    <property type="evidence" value="ECO:0007669"/>
    <property type="project" value="UniProtKB-SubCell"/>
</dbReference>
<comment type="subcellular location">
    <subcellularLocation>
        <location evidence="7">Cell membrane</location>
        <topology evidence="7">Single-pass membrane protein</topology>
    </subcellularLocation>
</comment>
<accession>A0A0F4KSA6</accession>
<keyword evidence="4 7" id="KW-0472">Membrane</keyword>
<dbReference type="Proteomes" id="UP000033648">
    <property type="component" value="Unassembled WGS sequence"/>
</dbReference>
<dbReference type="EMBL" id="JWME01000011">
    <property type="protein sequence ID" value="KJY49542.1"/>
    <property type="molecule type" value="Genomic_DNA"/>
</dbReference>
<dbReference type="GO" id="GO:0071555">
    <property type="term" value="P:cell wall organization"/>
    <property type="evidence" value="ECO:0007669"/>
    <property type="project" value="UniProtKB-KW"/>
</dbReference>
<dbReference type="NCBIfam" id="TIGR00247">
    <property type="entry name" value="endolytic transglycosylase MltG"/>
    <property type="match status" value="1"/>
</dbReference>
<dbReference type="AlphaFoldDB" id="A0A0F4KSA6"/>
<name>A0A0F4KSA6_9BIFI</name>
<comment type="similarity">
    <text evidence="7">Belongs to the transglycosylase MltG family.</text>
</comment>
<dbReference type="PANTHER" id="PTHR30518:SF2">
    <property type="entry name" value="ENDOLYTIC MUREIN TRANSGLYCOSYLASE"/>
    <property type="match status" value="1"/>
</dbReference>
<comment type="function">
    <text evidence="7">Functions as a peptidoglycan terminase that cleaves nascent peptidoglycan strands endolytically to terminate their elongation.</text>
</comment>
<comment type="catalytic activity">
    <reaction evidence="7">
        <text>a peptidoglycan chain = a peptidoglycan chain with N-acetyl-1,6-anhydromuramyl-[peptide] at the reducing end + a peptidoglycan chain with N-acetylglucosamine at the non-reducing end.</text>
        <dbReference type="EC" id="4.2.2.29"/>
    </reaction>
</comment>
<evidence type="ECO:0000256" key="6">
    <source>
        <dbReference type="ARBA" id="ARBA00023316"/>
    </source>
</evidence>
<keyword evidence="3 7" id="KW-1133">Transmembrane helix</keyword>
<feature type="compositionally biased region" description="Basic residues" evidence="8">
    <location>
        <begin position="31"/>
        <end position="42"/>
    </location>
</feature>
<evidence type="ECO:0000256" key="8">
    <source>
        <dbReference type="SAM" id="MobiDB-lite"/>
    </source>
</evidence>
<dbReference type="PATRIC" id="fig|1684.4.peg.904"/>
<keyword evidence="6 7" id="KW-0961">Cell wall biogenesis/degradation</keyword>
<dbReference type="PANTHER" id="PTHR30518">
    <property type="entry name" value="ENDOLYTIC MUREIN TRANSGLYCOSYLASE"/>
    <property type="match status" value="1"/>
</dbReference>
<dbReference type="HAMAP" id="MF_02065">
    <property type="entry name" value="MltG"/>
    <property type="match status" value="1"/>
</dbReference>
<evidence type="ECO:0000256" key="4">
    <source>
        <dbReference type="ARBA" id="ARBA00023136"/>
    </source>
</evidence>
<keyword evidence="2 7" id="KW-0812">Transmembrane</keyword>